<accession>A0ABT9PAM2</accession>
<evidence type="ECO:0000259" key="3">
    <source>
        <dbReference type="PROSITE" id="PS50887"/>
    </source>
</evidence>
<feature type="domain" description="GGDEF" evidence="3">
    <location>
        <begin position="354"/>
        <end position="485"/>
    </location>
</feature>
<evidence type="ECO:0000313" key="4">
    <source>
        <dbReference type="EMBL" id="MDP9829735.1"/>
    </source>
</evidence>
<keyword evidence="2" id="KW-0812">Transmembrane</keyword>
<feature type="transmembrane region" description="Helical" evidence="2">
    <location>
        <begin position="217"/>
        <end position="239"/>
    </location>
</feature>
<feature type="transmembrane region" description="Helical" evidence="2">
    <location>
        <begin position="260"/>
        <end position="280"/>
    </location>
</feature>
<feature type="transmembrane region" description="Helical" evidence="2">
    <location>
        <begin position="36"/>
        <end position="52"/>
    </location>
</feature>
<gene>
    <name evidence="4" type="ORF">J2S57_005484</name>
</gene>
<feature type="transmembrane region" description="Helical" evidence="2">
    <location>
        <begin position="286"/>
        <end position="304"/>
    </location>
</feature>
<dbReference type="PROSITE" id="PS50887">
    <property type="entry name" value="GGDEF"/>
    <property type="match status" value="1"/>
</dbReference>
<dbReference type="NCBIfam" id="TIGR00254">
    <property type="entry name" value="GGDEF"/>
    <property type="match status" value="1"/>
</dbReference>
<dbReference type="Proteomes" id="UP001235712">
    <property type="component" value="Unassembled WGS sequence"/>
</dbReference>
<keyword evidence="2" id="KW-0472">Membrane</keyword>
<dbReference type="InterPro" id="IPR000160">
    <property type="entry name" value="GGDEF_dom"/>
</dbReference>
<dbReference type="PANTHER" id="PTHR45138:SF24">
    <property type="entry name" value="DIGUANYLATE CYCLASE DGCC-RELATED"/>
    <property type="match status" value="1"/>
</dbReference>
<feature type="transmembrane region" description="Helical" evidence="2">
    <location>
        <begin position="190"/>
        <end position="211"/>
    </location>
</feature>
<name>A0ABT9PAM2_9ACTN</name>
<keyword evidence="5" id="KW-1185">Reference proteome</keyword>
<feature type="transmembrane region" description="Helical" evidence="2">
    <location>
        <begin position="12"/>
        <end position="30"/>
    </location>
</feature>
<evidence type="ECO:0000313" key="5">
    <source>
        <dbReference type="Proteomes" id="UP001235712"/>
    </source>
</evidence>
<sequence length="505" mass="53807">MSAARPEALFRLHLVTGAVLSVVCVCLPRSLGRDGLYTLISCGCVVMFVVGVRRHRPVRARSWWLITAGLVVWAAADLLWAVYTWILDISPFPSPADVLYLTSYVLIAGGFWSFVRARRGENEREGLTDAAIFTVGCTLISWVLLMRPGLEAAQGSTTAQVLAAAYPLGDVLMLALLVRLLTTNGARNAAFRWLVAGNTLLLIADSAYQYTTRTETYTAGLITLPWLLSYVCFAAAALHPSMRHITDGTGTDETAHFTRGRLVALTVASLVAPGTLLLQLTFAVSIAAWAVGLASVVLFLLVVYRMSGLLTRLDAQASQLAALARTDALTGLPNRRTSDAELQRLQTRARTEGVPLCVGVLDLDRFKAFNDTYGHQAGDGLLVTAAAAWHEHLESARVGVGLGRSMMLGRWGGEEFVLLLLGHDLAGAAAVLDSLRATTPAGQTFSAGVACWDGLESAGEVFARADAALYTAKSSGRDRVHAAASAPAAPVSVDDPRSGETLGRS</sequence>
<feature type="compositionally biased region" description="Low complexity" evidence="1">
    <location>
        <begin position="482"/>
        <end position="493"/>
    </location>
</feature>
<dbReference type="InterPro" id="IPR050469">
    <property type="entry name" value="Diguanylate_Cyclase"/>
</dbReference>
<dbReference type="Pfam" id="PF00990">
    <property type="entry name" value="GGDEF"/>
    <property type="match status" value="1"/>
</dbReference>
<keyword evidence="2" id="KW-1133">Transmembrane helix</keyword>
<dbReference type="PANTHER" id="PTHR45138">
    <property type="entry name" value="REGULATORY COMPONENTS OF SENSORY TRANSDUCTION SYSTEM"/>
    <property type="match status" value="1"/>
</dbReference>
<dbReference type="CDD" id="cd01949">
    <property type="entry name" value="GGDEF"/>
    <property type="match status" value="1"/>
</dbReference>
<feature type="transmembrane region" description="Helical" evidence="2">
    <location>
        <begin position="64"/>
        <end position="86"/>
    </location>
</feature>
<dbReference type="SUPFAM" id="SSF55073">
    <property type="entry name" value="Nucleotide cyclase"/>
    <property type="match status" value="1"/>
</dbReference>
<feature type="transmembrane region" description="Helical" evidence="2">
    <location>
        <begin position="98"/>
        <end position="115"/>
    </location>
</feature>
<comment type="caution">
    <text evidence="4">The sequence shown here is derived from an EMBL/GenBank/DDBJ whole genome shotgun (WGS) entry which is preliminary data.</text>
</comment>
<dbReference type="Gene3D" id="3.30.70.270">
    <property type="match status" value="1"/>
</dbReference>
<dbReference type="SMART" id="SM00267">
    <property type="entry name" value="GGDEF"/>
    <property type="match status" value="1"/>
</dbReference>
<dbReference type="InterPro" id="IPR029787">
    <property type="entry name" value="Nucleotide_cyclase"/>
</dbReference>
<feature type="transmembrane region" description="Helical" evidence="2">
    <location>
        <begin position="127"/>
        <end position="145"/>
    </location>
</feature>
<dbReference type="InterPro" id="IPR043128">
    <property type="entry name" value="Rev_trsase/Diguanyl_cyclase"/>
</dbReference>
<feature type="region of interest" description="Disordered" evidence="1">
    <location>
        <begin position="475"/>
        <end position="505"/>
    </location>
</feature>
<organism evidence="4 5">
    <name type="scientific">Kineosporia succinea</name>
    <dbReference type="NCBI Taxonomy" id="84632"/>
    <lineage>
        <taxon>Bacteria</taxon>
        <taxon>Bacillati</taxon>
        <taxon>Actinomycetota</taxon>
        <taxon>Actinomycetes</taxon>
        <taxon>Kineosporiales</taxon>
        <taxon>Kineosporiaceae</taxon>
        <taxon>Kineosporia</taxon>
    </lineage>
</organism>
<reference evidence="4 5" key="1">
    <citation type="submission" date="2023-07" db="EMBL/GenBank/DDBJ databases">
        <title>Sequencing the genomes of 1000 actinobacteria strains.</title>
        <authorList>
            <person name="Klenk H.-P."/>
        </authorList>
    </citation>
    <scope>NUCLEOTIDE SEQUENCE [LARGE SCALE GENOMIC DNA]</scope>
    <source>
        <strain evidence="4 5">DSM 44388</strain>
    </source>
</reference>
<evidence type="ECO:0000256" key="1">
    <source>
        <dbReference type="SAM" id="MobiDB-lite"/>
    </source>
</evidence>
<protein>
    <submittedName>
        <fullName evidence="4">Diguanylate cyclase (GGDEF)-like protein</fullName>
    </submittedName>
</protein>
<dbReference type="EMBL" id="JAUSQZ010000001">
    <property type="protein sequence ID" value="MDP9829735.1"/>
    <property type="molecule type" value="Genomic_DNA"/>
</dbReference>
<evidence type="ECO:0000256" key="2">
    <source>
        <dbReference type="SAM" id="Phobius"/>
    </source>
</evidence>
<dbReference type="RefSeq" id="WP_307248194.1">
    <property type="nucleotide sequence ID" value="NZ_JAUSQZ010000001.1"/>
</dbReference>
<feature type="transmembrane region" description="Helical" evidence="2">
    <location>
        <begin position="157"/>
        <end position="178"/>
    </location>
</feature>
<proteinExistence type="predicted"/>